<dbReference type="InterPro" id="IPR000160">
    <property type="entry name" value="GGDEF_dom"/>
</dbReference>
<comment type="cofactor">
    <cofactor evidence="1">
        <name>Mg(2+)</name>
        <dbReference type="ChEBI" id="CHEBI:18420"/>
    </cofactor>
</comment>
<dbReference type="GO" id="GO:0000160">
    <property type="term" value="P:phosphorelay signal transduction system"/>
    <property type="evidence" value="ECO:0007669"/>
    <property type="project" value="InterPro"/>
</dbReference>
<feature type="domain" description="GGDEF" evidence="9">
    <location>
        <begin position="331"/>
        <end position="464"/>
    </location>
</feature>
<dbReference type="EC" id="3.1.4.52" evidence="2"/>
<dbReference type="InterPro" id="IPR001789">
    <property type="entry name" value="Sig_transdc_resp-reg_receiver"/>
</dbReference>
<dbReference type="GO" id="GO:0071111">
    <property type="term" value="F:cyclic-guanylate-specific phosphodiesterase activity"/>
    <property type="evidence" value="ECO:0007669"/>
    <property type="project" value="UniProtKB-EC"/>
</dbReference>
<dbReference type="FunFam" id="3.20.20.450:FF:000001">
    <property type="entry name" value="Cyclic di-GMP phosphodiesterase yahA"/>
    <property type="match status" value="1"/>
</dbReference>
<dbReference type="InterPro" id="IPR035919">
    <property type="entry name" value="EAL_sf"/>
</dbReference>
<dbReference type="Gene3D" id="3.40.50.2300">
    <property type="match status" value="1"/>
</dbReference>
<dbReference type="Gene3D" id="3.30.450.20">
    <property type="entry name" value="PAS domain"/>
    <property type="match status" value="1"/>
</dbReference>
<dbReference type="InterPro" id="IPR029787">
    <property type="entry name" value="Nucleotide_cyclase"/>
</dbReference>
<dbReference type="GO" id="GO:0003677">
    <property type="term" value="F:DNA binding"/>
    <property type="evidence" value="ECO:0007669"/>
    <property type="project" value="UniProtKB-KW"/>
</dbReference>
<dbReference type="GO" id="GO:0006355">
    <property type="term" value="P:regulation of DNA-templated transcription"/>
    <property type="evidence" value="ECO:0007669"/>
    <property type="project" value="InterPro"/>
</dbReference>
<dbReference type="Pfam" id="PF00563">
    <property type="entry name" value="EAL"/>
    <property type="match status" value="1"/>
</dbReference>
<dbReference type="Gene3D" id="3.20.20.450">
    <property type="entry name" value="EAL domain"/>
    <property type="match status" value="1"/>
</dbReference>
<dbReference type="GO" id="GO:0071732">
    <property type="term" value="P:cellular response to nitric oxide"/>
    <property type="evidence" value="ECO:0007669"/>
    <property type="project" value="UniProtKB-ARBA"/>
</dbReference>
<evidence type="ECO:0000256" key="1">
    <source>
        <dbReference type="ARBA" id="ARBA00001946"/>
    </source>
</evidence>
<dbReference type="SMART" id="SM00091">
    <property type="entry name" value="PAS"/>
    <property type="match status" value="1"/>
</dbReference>
<dbReference type="InterPro" id="IPR001633">
    <property type="entry name" value="EAL_dom"/>
</dbReference>
<dbReference type="CDD" id="cd00130">
    <property type="entry name" value="PAS"/>
    <property type="match status" value="1"/>
</dbReference>
<dbReference type="NCBIfam" id="TIGR00229">
    <property type="entry name" value="sensory_box"/>
    <property type="match status" value="1"/>
</dbReference>
<evidence type="ECO:0000256" key="3">
    <source>
        <dbReference type="ARBA" id="ARBA00022636"/>
    </source>
</evidence>
<dbReference type="SUPFAM" id="SSF55073">
    <property type="entry name" value="Nucleotide cyclase"/>
    <property type="match status" value="1"/>
</dbReference>
<evidence type="ECO:0000259" key="6">
    <source>
        <dbReference type="PROSITE" id="PS50110"/>
    </source>
</evidence>
<keyword evidence="3" id="KW-0973">c-di-GMP</keyword>
<accession>A0A1W6KCM7</accession>
<dbReference type="SUPFAM" id="SSF52172">
    <property type="entry name" value="CheY-like"/>
    <property type="match status" value="1"/>
</dbReference>
<evidence type="ECO:0000313" key="11">
    <source>
        <dbReference type="Proteomes" id="UP000193100"/>
    </source>
</evidence>
<evidence type="ECO:0000313" key="10">
    <source>
        <dbReference type="EMBL" id="ARM85147.1"/>
    </source>
</evidence>
<keyword evidence="10" id="KW-0238">DNA-binding</keyword>
<dbReference type="CDD" id="cd01948">
    <property type="entry name" value="EAL"/>
    <property type="match status" value="1"/>
</dbReference>
<dbReference type="PANTHER" id="PTHR44757:SF2">
    <property type="entry name" value="BIOFILM ARCHITECTURE MAINTENANCE PROTEIN MBAA"/>
    <property type="match status" value="1"/>
</dbReference>
<comment type="catalytic activity">
    <reaction evidence="4">
        <text>3',3'-c-di-GMP + H2O = 5'-phosphoguanylyl(3'-&gt;5')guanosine + H(+)</text>
        <dbReference type="Rhea" id="RHEA:24902"/>
        <dbReference type="ChEBI" id="CHEBI:15377"/>
        <dbReference type="ChEBI" id="CHEBI:15378"/>
        <dbReference type="ChEBI" id="CHEBI:58754"/>
        <dbReference type="ChEBI" id="CHEBI:58805"/>
        <dbReference type="EC" id="3.1.4.52"/>
    </reaction>
    <physiologicalReaction direction="left-to-right" evidence="4">
        <dbReference type="Rhea" id="RHEA:24903"/>
    </physiologicalReaction>
</comment>
<evidence type="ECO:0000256" key="4">
    <source>
        <dbReference type="ARBA" id="ARBA00051114"/>
    </source>
</evidence>
<gene>
    <name evidence="10" type="primary">ompR</name>
    <name evidence="10" type="ORF">MARSALSMR5_03102</name>
</gene>
<dbReference type="PANTHER" id="PTHR44757">
    <property type="entry name" value="DIGUANYLATE CYCLASE DGCP"/>
    <property type="match status" value="1"/>
</dbReference>
<dbReference type="AlphaFoldDB" id="A0A1W6KCM7"/>
<dbReference type="InterPro" id="IPR043128">
    <property type="entry name" value="Rev_trsase/Diguanyl_cyclase"/>
</dbReference>
<evidence type="ECO:0000259" key="9">
    <source>
        <dbReference type="PROSITE" id="PS50887"/>
    </source>
</evidence>
<dbReference type="InterPro" id="IPR011006">
    <property type="entry name" value="CheY-like_superfamily"/>
</dbReference>
<name>A0A1W6KCM7_9GAMM</name>
<feature type="domain" description="PAS" evidence="7">
    <location>
        <begin position="159"/>
        <end position="211"/>
    </location>
</feature>
<dbReference type="SMART" id="SM00267">
    <property type="entry name" value="GGDEF"/>
    <property type="match status" value="1"/>
</dbReference>
<feature type="domain" description="EAL" evidence="8">
    <location>
        <begin position="473"/>
        <end position="727"/>
    </location>
</feature>
<dbReference type="EMBL" id="CP020931">
    <property type="protein sequence ID" value="ARM85147.1"/>
    <property type="molecule type" value="Genomic_DNA"/>
</dbReference>
<dbReference type="CDD" id="cd01949">
    <property type="entry name" value="GGDEF"/>
    <property type="match status" value="1"/>
</dbReference>
<dbReference type="SMART" id="SM00448">
    <property type="entry name" value="REC"/>
    <property type="match status" value="1"/>
</dbReference>
<dbReference type="PROSITE" id="PS50110">
    <property type="entry name" value="RESPONSE_REGULATORY"/>
    <property type="match status" value="1"/>
</dbReference>
<feature type="modified residue" description="4-aspartylphosphate" evidence="5">
    <location>
        <position position="75"/>
    </location>
</feature>
<dbReference type="Proteomes" id="UP000193100">
    <property type="component" value="Chromosome"/>
</dbReference>
<evidence type="ECO:0000256" key="2">
    <source>
        <dbReference type="ARBA" id="ARBA00012282"/>
    </source>
</evidence>
<evidence type="ECO:0000256" key="5">
    <source>
        <dbReference type="PROSITE-ProRule" id="PRU00169"/>
    </source>
</evidence>
<dbReference type="InterPro" id="IPR052155">
    <property type="entry name" value="Biofilm_reg_signaling"/>
</dbReference>
<dbReference type="Gene3D" id="3.30.70.270">
    <property type="match status" value="1"/>
</dbReference>
<dbReference type="InterPro" id="IPR013767">
    <property type="entry name" value="PAS_fold"/>
</dbReference>
<dbReference type="PROSITE" id="PS50112">
    <property type="entry name" value="PAS"/>
    <property type="match status" value="1"/>
</dbReference>
<dbReference type="NCBIfam" id="TIGR00254">
    <property type="entry name" value="GGDEF"/>
    <property type="match status" value="1"/>
</dbReference>
<dbReference type="PROSITE" id="PS50883">
    <property type="entry name" value="EAL"/>
    <property type="match status" value="1"/>
</dbReference>
<reference evidence="10 11" key="1">
    <citation type="submission" date="2017-04" db="EMBL/GenBank/DDBJ databases">
        <title>Genome Sequence of Marinobacter salarius strain SMR5 Isolated from a culture of the Diatom Skeletonema marinoi.</title>
        <authorList>
            <person name="Topel M."/>
            <person name="Pinder M.I.M."/>
            <person name="Johansson O.N."/>
            <person name="Kourtchenko O."/>
            <person name="Godhe A."/>
            <person name="Clarke A.K."/>
        </authorList>
    </citation>
    <scope>NUCLEOTIDE SEQUENCE [LARGE SCALE GENOMIC DNA]</scope>
    <source>
        <strain evidence="10 11">SMR5</strain>
    </source>
</reference>
<feature type="domain" description="Response regulatory" evidence="6">
    <location>
        <begin position="26"/>
        <end position="140"/>
    </location>
</feature>
<dbReference type="Pfam" id="PF00072">
    <property type="entry name" value="Response_reg"/>
    <property type="match status" value="1"/>
</dbReference>
<dbReference type="Pfam" id="PF00989">
    <property type="entry name" value="PAS"/>
    <property type="match status" value="1"/>
</dbReference>
<organism evidence="10 11">
    <name type="scientific">Marinobacter salarius</name>
    <dbReference type="NCBI Taxonomy" id="1420917"/>
    <lineage>
        <taxon>Bacteria</taxon>
        <taxon>Pseudomonadati</taxon>
        <taxon>Pseudomonadota</taxon>
        <taxon>Gammaproteobacteria</taxon>
        <taxon>Pseudomonadales</taxon>
        <taxon>Marinobacteraceae</taxon>
        <taxon>Marinobacter</taxon>
    </lineage>
</organism>
<dbReference type="InterPro" id="IPR000014">
    <property type="entry name" value="PAS"/>
</dbReference>
<dbReference type="InterPro" id="IPR035965">
    <property type="entry name" value="PAS-like_dom_sf"/>
</dbReference>
<evidence type="ECO:0000259" key="7">
    <source>
        <dbReference type="PROSITE" id="PS50112"/>
    </source>
</evidence>
<dbReference type="SMART" id="SM00052">
    <property type="entry name" value="EAL"/>
    <property type="match status" value="1"/>
</dbReference>
<dbReference type="PROSITE" id="PS50887">
    <property type="entry name" value="GGDEF"/>
    <property type="match status" value="1"/>
</dbReference>
<protein>
    <recommendedName>
        <fullName evidence="2">cyclic-guanylate-specific phosphodiesterase</fullName>
        <ecNumber evidence="2">3.1.4.52</ecNumber>
    </recommendedName>
</protein>
<dbReference type="Pfam" id="PF00990">
    <property type="entry name" value="GGDEF"/>
    <property type="match status" value="1"/>
</dbReference>
<dbReference type="SUPFAM" id="SSF141868">
    <property type="entry name" value="EAL domain-like"/>
    <property type="match status" value="1"/>
</dbReference>
<dbReference type="SUPFAM" id="SSF55785">
    <property type="entry name" value="PYP-like sensor domain (PAS domain)"/>
    <property type="match status" value="1"/>
</dbReference>
<sequence length="733" mass="82718">MTKKRRATDMKPASTEWTYGDDGKAHILVVDDDPRLLSGLASLLRSKGYEVTEAEGGRMACRILETESFDLAMLDLRMPDVDGFGVMERLSSEQPECGVIVVSGESSFSAVSRALRRGALDYIRKPFDPEELLATVDGVLGKRSLLRAHEHIRMRLEKSEELHRYIVNSSPDIVFMLDGDGHFCFVNSKIESLLGYQPAELCGRHFRHILDDRDIARGTYALKGPNISADNPRTLEVRLKTRGSRKATRHFEITAFPIDPETWPHTNHDDGKYNGREARYYGTARDVTERKEAEAFINFQAYHDLLTRLPNRALFKDRLDLAITHARRSEQKLAVMFLDLDRFKVINDTLGHAMGDRLLQAVTQRLERCLRKGDTLSRFGGDEFTLLLPSIHGYEDARQISKKLIKALRAPFQLGEHEVFVGVSIGIATYPEAGESMDQLIQNADIAMYHVKARGKDGYRFYSESMSIDTANRLSLERDLRMALERDELRVFYQPQVCSSSNRVVGLEALVRWQHPERGLLYPRDFLPLAEETKLIAKLSECVLDQACHDVGQWIREGHSDLRLAVNLSPVQVEHPRFVETLMAQLQAHGFPPQNLEIEITENVIMNDLEQISQKLRELASLGVRIAIDDFGTGYSSLNYIHRLPIHTLKVDQSFVKAIRRGEDGACIVNAIVAMAHGLKLQIVAEGVETDEQLTYLKSLGCHQVQGFFYGPARPADVIGQTLGHTPARAVAF</sequence>
<dbReference type="FunFam" id="3.30.70.270:FF:000001">
    <property type="entry name" value="Diguanylate cyclase domain protein"/>
    <property type="match status" value="1"/>
</dbReference>
<keyword evidence="5" id="KW-0597">Phosphoprotein</keyword>
<proteinExistence type="predicted"/>
<evidence type="ECO:0000259" key="8">
    <source>
        <dbReference type="PROSITE" id="PS50883"/>
    </source>
</evidence>